<feature type="transmembrane region" description="Helical" evidence="1">
    <location>
        <begin position="253"/>
        <end position="275"/>
    </location>
</feature>
<accession>A0A9P4QSP5</accession>
<dbReference type="AlphaFoldDB" id="A0A9P4QSP5"/>
<keyword evidence="3" id="KW-1185">Reference proteome</keyword>
<proteinExistence type="predicted"/>
<feature type="transmembrane region" description="Helical" evidence="1">
    <location>
        <begin position="346"/>
        <end position="365"/>
    </location>
</feature>
<reference evidence="2" key="1">
    <citation type="journal article" date="2020" name="Stud. Mycol.">
        <title>101 Dothideomycetes genomes: a test case for predicting lifestyles and emergence of pathogens.</title>
        <authorList>
            <person name="Haridas S."/>
            <person name="Albert R."/>
            <person name="Binder M."/>
            <person name="Bloem J."/>
            <person name="Labutti K."/>
            <person name="Salamov A."/>
            <person name="Andreopoulos B."/>
            <person name="Baker S."/>
            <person name="Barry K."/>
            <person name="Bills G."/>
            <person name="Bluhm B."/>
            <person name="Cannon C."/>
            <person name="Castanera R."/>
            <person name="Culley D."/>
            <person name="Daum C."/>
            <person name="Ezra D."/>
            <person name="Gonzalez J."/>
            <person name="Henrissat B."/>
            <person name="Kuo A."/>
            <person name="Liang C."/>
            <person name="Lipzen A."/>
            <person name="Lutzoni F."/>
            <person name="Magnuson J."/>
            <person name="Mondo S."/>
            <person name="Nolan M."/>
            <person name="Ohm R."/>
            <person name="Pangilinan J."/>
            <person name="Park H.-J."/>
            <person name="Ramirez L."/>
            <person name="Alfaro M."/>
            <person name="Sun H."/>
            <person name="Tritt A."/>
            <person name="Yoshinaga Y."/>
            <person name="Zwiers L.-H."/>
            <person name="Turgeon B."/>
            <person name="Goodwin S."/>
            <person name="Spatafora J."/>
            <person name="Crous P."/>
            <person name="Grigoriev I."/>
        </authorList>
    </citation>
    <scope>NUCLEOTIDE SEQUENCE</scope>
    <source>
        <strain evidence="2">CBS 125425</strain>
    </source>
</reference>
<evidence type="ECO:0000313" key="3">
    <source>
        <dbReference type="Proteomes" id="UP000799444"/>
    </source>
</evidence>
<evidence type="ECO:0000313" key="2">
    <source>
        <dbReference type="EMBL" id="KAF2730384.1"/>
    </source>
</evidence>
<feature type="transmembrane region" description="Helical" evidence="1">
    <location>
        <begin position="287"/>
        <end position="304"/>
    </location>
</feature>
<keyword evidence="1" id="KW-1133">Transmembrane helix</keyword>
<sequence length="415" mass="45320">MSSSLLSTTQRPVPVHSGVFYGKHVLTAIRRVPAILSPGQTTAQSILPECPDDTFKWCSNLFGEPPGALNVNSTSPFFRKARDLLAVGDDKSAKLTALTTKLRDTNPEQASESLGKWEPREWNEESRSIALIADSDTKVTLISVLDSTHNPLHTVVSFLPKAAVTKDDTQLTPTHVPIEYWGGDGVTFHEQRREQFAGSILLAFLLSLLNSRLVIIALLFMLPSFTVAAPVSNTTTYAAPTIDNGNGIQTADWIHSGVVAGIAALFASGAFWFLGTRLVGIDGCKDKLPIIAVSCSLAFPMLMLKNSKSMGKDAAWVPFIMWYIAMPGYIHVMADHSFTRRHLTQFYCLAAVMTTILTCSIGSTTSSLDEAIAWLPAFAVLSVFVSSLLLRSFSWLCQCVGDALWAMTNWIRDMV</sequence>
<feature type="transmembrane region" description="Helical" evidence="1">
    <location>
        <begin position="316"/>
        <end position="334"/>
    </location>
</feature>
<evidence type="ECO:0000256" key="1">
    <source>
        <dbReference type="SAM" id="Phobius"/>
    </source>
</evidence>
<protein>
    <submittedName>
        <fullName evidence="2">Uncharacterized protein</fullName>
    </submittedName>
</protein>
<feature type="transmembrane region" description="Helical" evidence="1">
    <location>
        <begin position="371"/>
        <end position="390"/>
    </location>
</feature>
<name>A0A9P4QSP5_9PLEO</name>
<gene>
    <name evidence="2" type="ORF">EJ04DRAFT_579926</name>
</gene>
<comment type="caution">
    <text evidence="2">The sequence shown here is derived from an EMBL/GenBank/DDBJ whole genome shotgun (WGS) entry which is preliminary data.</text>
</comment>
<dbReference type="EMBL" id="ML996219">
    <property type="protein sequence ID" value="KAF2730384.1"/>
    <property type="molecule type" value="Genomic_DNA"/>
</dbReference>
<feature type="transmembrane region" description="Helical" evidence="1">
    <location>
        <begin position="200"/>
        <end position="222"/>
    </location>
</feature>
<keyword evidence="1" id="KW-0472">Membrane</keyword>
<keyword evidence="1" id="KW-0812">Transmembrane</keyword>
<organism evidence="2 3">
    <name type="scientific">Polyplosphaeria fusca</name>
    <dbReference type="NCBI Taxonomy" id="682080"/>
    <lineage>
        <taxon>Eukaryota</taxon>
        <taxon>Fungi</taxon>
        <taxon>Dikarya</taxon>
        <taxon>Ascomycota</taxon>
        <taxon>Pezizomycotina</taxon>
        <taxon>Dothideomycetes</taxon>
        <taxon>Pleosporomycetidae</taxon>
        <taxon>Pleosporales</taxon>
        <taxon>Tetraplosphaeriaceae</taxon>
        <taxon>Polyplosphaeria</taxon>
    </lineage>
</organism>
<dbReference type="Proteomes" id="UP000799444">
    <property type="component" value="Unassembled WGS sequence"/>
</dbReference>